<evidence type="ECO:0000259" key="3">
    <source>
        <dbReference type="Pfam" id="PF04676"/>
    </source>
</evidence>
<feature type="compositionally biased region" description="Polar residues" evidence="2">
    <location>
        <begin position="160"/>
        <end position="171"/>
    </location>
</feature>
<evidence type="ECO:0000256" key="2">
    <source>
        <dbReference type="SAM" id="MobiDB-lite"/>
    </source>
</evidence>
<dbReference type="GO" id="GO:0000398">
    <property type="term" value="P:mRNA splicing, via spliceosome"/>
    <property type="evidence" value="ECO:0007669"/>
    <property type="project" value="TreeGrafter"/>
</dbReference>
<feature type="region of interest" description="Disordered" evidence="2">
    <location>
        <begin position="119"/>
        <end position="177"/>
    </location>
</feature>
<protein>
    <recommendedName>
        <fullName evidence="7">Cwf19-like C-terminal domain-containing protein</fullName>
    </recommendedName>
</protein>
<feature type="domain" description="Cwf19-like protein C-terminal" evidence="3">
    <location>
        <begin position="396"/>
        <end position="493"/>
    </location>
</feature>
<gene>
    <name evidence="5" type="ORF">L596_023558</name>
</gene>
<dbReference type="Pfam" id="PF04677">
    <property type="entry name" value="CwfJ_C_1"/>
    <property type="match status" value="1"/>
</dbReference>
<dbReference type="EMBL" id="AZBU02000008">
    <property type="protein sequence ID" value="TKR67401.1"/>
    <property type="molecule type" value="Genomic_DNA"/>
</dbReference>
<name>A0A4U5ME24_STECR</name>
<evidence type="ECO:0000313" key="6">
    <source>
        <dbReference type="Proteomes" id="UP000298663"/>
    </source>
</evidence>
<dbReference type="InterPro" id="IPR006768">
    <property type="entry name" value="Cwf19-like_C_dom-1"/>
</dbReference>
<dbReference type="InterPro" id="IPR040194">
    <property type="entry name" value="Cwf19-like"/>
</dbReference>
<dbReference type="InterPro" id="IPR036265">
    <property type="entry name" value="HIT-like_sf"/>
</dbReference>
<feature type="compositionally biased region" description="Basic and acidic residues" evidence="2">
    <location>
        <begin position="119"/>
        <end position="155"/>
    </location>
</feature>
<dbReference type="AlphaFoldDB" id="A0A4U5ME24"/>
<organism evidence="5 6">
    <name type="scientific">Steinernema carpocapsae</name>
    <name type="common">Entomopathogenic nematode</name>
    <dbReference type="NCBI Taxonomy" id="34508"/>
    <lineage>
        <taxon>Eukaryota</taxon>
        <taxon>Metazoa</taxon>
        <taxon>Ecdysozoa</taxon>
        <taxon>Nematoda</taxon>
        <taxon>Chromadorea</taxon>
        <taxon>Rhabditida</taxon>
        <taxon>Tylenchina</taxon>
        <taxon>Panagrolaimomorpha</taxon>
        <taxon>Strongyloidoidea</taxon>
        <taxon>Steinernematidae</taxon>
        <taxon>Steinernema</taxon>
    </lineage>
</organism>
<dbReference type="Gene3D" id="3.30.428.10">
    <property type="entry name" value="HIT-like"/>
    <property type="match status" value="1"/>
</dbReference>
<proteinExistence type="inferred from homology"/>
<keyword evidence="6" id="KW-1185">Reference proteome</keyword>
<dbReference type="Proteomes" id="UP000298663">
    <property type="component" value="Unassembled WGS sequence"/>
</dbReference>
<accession>A0A4U5ME24</accession>
<evidence type="ECO:0000256" key="1">
    <source>
        <dbReference type="ARBA" id="ARBA00006795"/>
    </source>
</evidence>
<reference evidence="5 6" key="2">
    <citation type="journal article" date="2019" name="G3 (Bethesda)">
        <title>Hybrid Assembly of the Genome of the Entomopathogenic Nematode Steinernema carpocapsae Identifies the X-Chromosome.</title>
        <authorList>
            <person name="Serra L."/>
            <person name="Macchietto M."/>
            <person name="Macias-Munoz A."/>
            <person name="McGill C.J."/>
            <person name="Rodriguez I.M."/>
            <person name="Rodriguez B."/>
            <person name="Murad R."/>
            <person name="Mortazavi A."/>
        </authorList>
    </citation>
    <scope>NUCLEOTIDE SEQUENCE [LARGE SCALE GENOMIC DNA]</scope>
    <source>
        <strain evidence="5 6">ALL</strain>
    </source>
</reference>
<comment type="similarity">
    <text evidence="1">Belongs to the CWF19 family.</text>
</comment>
<feature type="domain" description="Cwf19-like C-terminal" evidence="4">
    <location>
        <begin position="264"/>
        <end position="387"/>
    </location>
</feature>
<evidence type="ECO:0000313" key="5">
    <source>
        <dbReference type="EMBL" id="TKR67401.1"/>
    </source>
</evidence>
<dbReference type="STRING" id="34508.A0A4U5ME24"/>
<dbReference type="InterPro" id="IPR006767">
    <property type="entry name" value="Cwf19-like_C_dom-2"/>
</dbReference>
<dbReference type="PANTHER" id="PTHR12072">
    <property type="entry name" value="CWF19, CELL CYCLE CONTROL PROTEIN"/>
    <property type="match status" value="1"/>
</dbReference>
<dbReference type="PANTHER" id="PTHR12072:SF5">
    <property type="entry name" value="CWF19-LIKE PROTEIN 2"/>
    <property type="match status" value="1"/>
</dbReference>
<dbReference type="GO" id="GO:0071014">
    <property type="term" value="C:post-mRNA release spliceosomal complex"/>
    <property type="evidence" value="ECO:0007669"/>
    <property type="project" value="TreeGrafter"/>
</dbReference>
<dbReference type="OrthoDB" id="2113965at2759"/>
<evidence type="ECO:0000259" key="4">
    <source>
        <dbReference type="Pfam" id="PF04677"/>
    </source>
</evidence>
<sequence>MLQMSRQGGGSSVFRRPDSDSEGDDDYSSRMVRAKPIADKFAKKLGESYGRGKDFVVGSAKSQADFYGKQHLITTRGETADGTTSERSLTTDEKNKLNAKILKAEMKGDRDLVAKLNKKLESGVTSKEGDEGRNEDKPSTYGKKDVVLLNVDKRTGMMKPSSSHQRASGSSKTEDGKYKLGTVEAEYSRKRDISDMVAEEKRTTAEDQIGLFGRSVKVRLLRFRRSQDTKTDDDWIVDDNIMSHPKKRRHEEKDKRKEKDRMIKEHKQLERTLDSCKRCIDSKQLAKHCVVATGFKTYLSVVPWRPIVPEHCLIIPTSHSACSVQLDEDVYDEMRIWRKGLVAMWKEEDMDCVFIEMARGVKDQRHMVIECIPLPQEMGDMAPIYFKKAIMESEQEWSTNKKLIDLSKVKNGDIRRAIPKGFSYFSVDFGLQSGYAHVIEDEEHFPANFAQEIIGGMLDLDHKMWRKQESQEFEQQKKNCDDLKRRWADYDWTERAKERKNF</sequence>
<reference evidence="5 6" key="1">
    <citation type="journal article" date="2015" name="Genome Biol.">
        <title>Comparative genomics of Steinernema reveals deeply conserved gene regulatory networks.</title>
        <authorList>
            <person name="Dillman A.R."/>
            <person name="Macchietto M."/>
            <person name="Porter C.F."/>
            <person name="Rogers A."/>
            <person name="Williams B."/>
            <person name="Antoshechkin I."/>
            <person name="Lee M.M."/>
            <person name="Goodwin Z."/>
            <person name="Lu X."/>
            <person name="Lewis E.E."/>
            <person name="Goodrich-Blair H."/>
            <person name="Stock S.P."/>
            <person name="Adams B.J."/>
            <person name="Sternberg P.W."/>
            <person name="Mortazavi A."/>
        </authorList>
    </citation>
    <scope>NUCLEOTIDE SEQUENCE [LARGE SCALE GENOMIC DNA]</scope>
    <source>
        <strain evidence="5 6">ALL</strain>
    </source>
</reference>
<comment type="caution">
    <text evidence="5">The sequence shown here is derived from an EMBL/GenBank/DDBJ whole genome shotgun (WGS) entry which is preliminary data.</text>
</comment>
<dbReference type="SUPFAM" id="SSF54197">
    <property type="entry name" value="HIT-like"/>
    <property type="match status" value="1"/>
</dbReference>
<dbReference type="Pfam" id="PF04676">
    <property type="entry name" value="CwfJ_C_2"/>
    <property type="match status" value="1"/>
</dbReference>
<feature type="region of interest" description="Disordered" evidence="2">
    <location>
        <begin position="1"/>
        <end position="33"/>
    </location>
</feature>
<evidence type="ECO:0008006" key="7">
    <source>
        <dbReference type="Google" id="ProtNLM"/>
    </source>
</evidence>